<dbReference type="EMBL" id="MU150342">
    <property type="protein sequence ID" value="KAF9458368.1"/>
    <property type="molecule type" value="Genomic_DNA"/>
</dbReference>
<gene>
    <name evidence="2" type="ORF">BDZ94DRAFT_106062</name>
</gene>
<sequence length="221" mass="24759">MTTIQHSSPLHFPSTPVASHQSRYPVLAPNFRPLNSSPLASPSSPKSPIVVAQARRRSQYKARTPSTPVASSSNILSARTIGSSGGSVFYSGSATSTPVQDPQKSFLREKFKAKCFARAAKAREKAIRGRRYDLSSDGFDDAMDDEDEEDDGDDSIMDDELFRRIMSNVSRNTRHSYRVSYALDVGSSFDPDIEDVNEWERELNSAHTYRRFAIDWCQYYG</sequence>
<evidence type="ECO:0000313" key="3">
    <source>
        <dbReference type="Proteomes" id="UP000807353"/>
    </source>
</evidence>
<feature type="compositionally biased region" description="Low complexity" evidence="1">
    <location>
        <begin position="33"/>
        <end position="48"/>
    </location>
</feature>
<keyword evidence="3" id="KW-1185">Reference proteome</keyword>
<name>A0A9P5XX34_9AGAR</name>
<feature type="region of interest" description="Disordered" evidence="1">
    <location>
        <begin position="28"/>
        <end position="73"/>
    </location>
</feature>
<comment type="caution">
    <text evidence="2">The sequence shown here is derived from an EMBL/GenBank/DDBJ whole genome shotgun (WGS) entry which is preliminary data.</text>
</comment>
<protein>
    <submittedName>
        <fullName evidence="2">Uncharacterized protein</fullName>
    </submittedName>
</protein>
<evidence type="ECO:0000256" key="1">
    <source>
        <dbReference type="SAM" id="MobiDB-lite"/>
    </source>
</evidence>
<organism evidence="2 3">
    <name type="scientific">Collybia nuda</name>
    <dbReference type="NCBI Taxonomy" id="64659"/>
    <lineage>
        <taxon>Eukaryota</taxon>
        <taxon>Fungi</taxon>
        <taxon>Dikarya</taxon>
        <taxon>Basidiomycota</taxon>
        <taxon>Agaricomycotina</taxon>
        <taxon>Agaricomycetes</taxon>
        <taxon>Agaricomycetidae</taxon>
        <taxon>Agaricales</taxon>
        <taxon>Tricholomatineae</taxon>
        <taxon>Clitocybaceae</taxon>
        <taxon>Collybia</taxon>
    </lineage>
</organism>
<reference evidence="2" key="1">
    <citation type="submission" date="2020-11" db="EMBL/GenBank/DDBJ databases">
        <authorList>
            <consortium name="DOE Joint Genome Institute"/>
            <person name="Ahrendt S."/>
            <person name="Riley R."/>
            <person name="Andreopoulos W."/>
            <person name="Labutti K."/>
            <person name="Pangilinan J."/>
            <person name="Ruiz-Duenas F.J."/>
            <person name="Barrasa J.M."/>
            <person name="Sanchez-Garcia M."/>
            <person name="Camarero S."/>
            <person name="Miyauchi S."/>
            <person name="Serrano A."/>
            <person name="Linde D."/>
            <person name="Babiker R."/>
            <person name="Drula E."/>
            <person name="Ayuso-Fernandez I."/>
            <person name="Pacheco R."/>
            <person name="Padilla G."/>
            <person name="Ferreira P."/>
            <person name="Barriuso J."/>
            <person name="Kellner H."/>
            <person name="Castanera R."/>
            <person name="Alfaro M."/>
            <person name="Ramirez L."/>
            <person name="Pisabarro A.G."/>
            <person name="Kuo A."/>
            <person name="Tritt A."/>
            <person name="Lipzen A."/>
            <person name="He G."/>
            <person name="Yan M."/>
            <person name="Ng V."/>
            <person name="Cullen D."/>
            <person name="Martin F."/>
            <person name="Rosso M.-N."/>
            <person name="Henrissat B."/>
            <person name="Hibbett D."/>
            <person name="Martinez A.T."/>
            <person name="Grigoriev I.V."/>
        </authorList>
    </citation>
    <scope>NUCLEOTIDE SEQUENCE</scope>
    <source>
        <strain evidence="2">CBS 247.69</strain>
    </source>
</reference>
<dbReference type="AlphaFoldDB" id="A0A9P5XX34"/>
<evidence type="ECO:0000313" key="2">
    <source>
        <dbReference type="EMBL" id="KAF9458368.1"/>
    </source>
</evidence>
<accession>A0A9P5XX34</accession>
<dbReference type="OrthoDB" id="3268127at2759"/>
<dbReference type="Proteomes" id="UP000807353">
    <property type="component" value="Unassembled WGS sequence"/>
</dbReference>
<feature type="compositionally biased region" description="Polar residues" evidence="1">
    <location>
        <begin position="64"/>
        <end position="73"/>
    </location>
</feature>
<proteinExistence type="predicted"/>